<dbReference type="PIRSF" id="PIRSF004557">
    <property type="entry name" value="SecY"/>
    <property type="match status" value="1"/>
</dbReference>
<comment type="function">
    <text evidence="10 11">The central subunit of the protein translocation channel SecYEG. Consists of two halves formed by TMs 1-5 and 6-10. These two domains form a lateral gate at the front which open onto the bilayer between TMs 2 and 7, and are clamped together by SecE at the back. The channel is closed by both a pore ring composed of hydrophobic SecY resides and a short helix (helix 2A) on the extracellular side of the membrane which forms a plug. The plug probably moves laterally to allow the channel to open. The ring and the pore may move independently.</text>
</comment>
<name>A0A1G2S643_9BACT</name>
<dbReference type="GO" id="GO:0006605">
    <property type="term" value="P:protein targeting"/>
    <property type="evidence" value="ECO:0007669"/>
    <property type="project" value="UniProtKB-UniRule"/>
</dbReference>
<keyword evidence="4 10" id="KW-0812">Transmembrane</keyword>
<keyword evidence="5 10" id="KW-0653">Protein transport</keyword>
<dbReference type="AlphaFoldDB" id="A0A1G2S643"/>
<evidence type="ECO:0000256" key="7">
    <source>
        <dbReference type="ARBA" id="ARBA00023010"/>
    </source>
</evidence>
<protein>
    <recommendedName>
        <fullName evidence="9 10">Protein translocase subunit SecY</fullName>
    </recommendedName>
</protein>
<gene>
    <name evidence="10" type="primary">secY</name>
    <name evidence="14" type="ORF">A3D51_00660</name>
</gene>
<feature type="transmembrane region" description="Helical" evidence="10">
    <location>
        <begin position="21"/>
        <end position="43"/>
    </location>
</feature>
<keyword evidence="8 10" id="KW-0472">Membrane</keyword>
<organism evidence="14 15">
    <name type="scientific">Candidatus Yonathbacteria bacterium RIFCSPHIGHO2_02_FULL_44_14</name>
    <dbReference type="NCBI Taxonomy" id="1802724"/>
    <lineage>
        <taxon>Bacteria</taxon>
        <taxon>Candidatus Yonathiibacteriota</taxon>
    </lineage>
</organism>
<keyword evidence="7 10" id="KW-0811">Translocation</keyword>
<dbReference type="EMBL" id="MHUT01000018">
    <property type="protein sequence ID" value="OHA80573.1"/>
    <property type="molecule type" value="Genomic_DNA"/>
</dbReference>
<evidence type="ECO:0000256" key="9">
    <source>
        <dbReference type="ARBA" id="ARBA00039733"/>
    </source>
</evidence>
<evidence type="ECO:0000313" key="14">
    <source>
        <dbReference type="EMBL" id="OHA80573.1"/>
    </source>
</evidence>
<accession>A0A1G2S643</accession>
<dbReference type="GO" id="GO:0065002">
    <property type="term" value="P:intracellular protein transmembrane transport"/>
    <property type="evidence" value="ECO:0007669"/>
    <property type="project" value="UniProtKB-UniRule"/>
</dbReference>
<feature type="transmembrane region" description="Helical" evidence="10">
    <location>
        <begin position="362"/>
        <end position="384"/>
    </location>
</feature>
<evidence type="ECO:0000256" key="1">
    <source>
        <dbReference type="ARBA" id="ARBA00004141"/>
    </source>
</evidence>
<proteinExistence type="inferred from homology"/>
<comment type="caution">
    <text evidence="14">The sequence shown here is derived from an EMBL/GenBank/DDBJ whole genome shotgun (WGS) entry which is preliminary data.</text>
</comment>
<keyword evidence="10" id="KW-1003">Cell membrane</keyword>
<dbReference type="PROSITE" id="PS00756">
    <property type="entry name" value="SECY_2"/>
    <property type="match status" value="1"/>
</dbReference>
<evidence type="ECO:0000256" key="4">
    <source>
        <dbReference type="ARBA" id="ARBA00022692"/>
    </source>
</evidence>
<evidence type="ECO:0000256" key="12">
    <source>
        <dbReference type="RuleBase" id="RU003484"/>
    </source>
</evidence>
<dbReference type="InterPro" id="IPR023201">
    <property type="entry name" value="SecY_dom_sf"/>
</dbReference>
<sequence length="423" mass="45290">MDTLVRKLKMIVQDATLRRRVLFMLVALVIFRLLANIPIPAAAGQNLTSLLANDQALGFLNLLTGGGLSAVSIVMLGVGPYITASIIMQLLTMMSPKIKAMQSEEGEIGRRKMTQYSRLLTVPLALAQGYGLIAYLTQQGILVGLTPFEIFTNTIIVAAGSMLLMWIGELISEFGIGNGVSLIIFAGIVSSIPATVGQLLFSFDASQIPVFIAAIVATIFLIMAVVFMTEAERPVPITYAKQVRAGRSVGGTMTYLPLRLNQAGVIPIIFALSILVFPTVVANALATMGSGPIQTIALFVQKVLANGWINGALYFILVFVFTFFYTAVTFDPEAISNNLQKNGAFIPGIRPGASTAEYLSKIITRITLVGAVFLGAIAVLPLIMQNLTKIASLSIGGTALLIIVSVVLDLVKKIDAQITMREY</sequence>
<evidence type="ECO:0000256" key="10">
    <source>
        <dbReference type="HAMAP-Rule" id="MF_01465"/>
    </source>
</evidence>
<evidence type="ECO:0000256" key="5">
    <source>
        <dbReference type="ARBA" id="ARBA00022927"/>
    </source>
</evidence>
<feature type="transmembrane region" description="Helical" evidence="10">
    <location>
        <begin position="207"/>
        <end position="227"/>
    </location>
</feature>
<evidence type="ECO:0000256" key="6">
    <source>
        <dbReference type="ARBA" id="ARBA00022989"/>
    </source>
</evidence>
<feature type="transmembrane region" description="Helical" evidence="10">
    <location>
        <begin position="150"/>
        <end position="168"/>
    </location>
</feature>
<dbReference type="PRINTS" id="PR00303">
    <property type="entry name" value="SECYTRNLCASE"/>
</dbReference>
<evidence type="ECO:0000256" key="11">
    <source>
        <dbReference type="RuleBase" id="RU000537"/>
    </source>
</evidence>
<comment type="subunit">
    <text evidence="10">Component of the Sec protein translocase complex. Heterotrimer consisting of SecY, SecE and SecG subunits. The heterotrimers can form oligomers, although 1 heterotrimer is thought to be able to translocate proteins. Interacts with the ribosome. Interacts with SecDF, and other proteins may be involved. Interacts with SecA.</text>
</comment>
<dbReference type="GO" id="GO:0043952">
    <property type="term" value="P:protein transport by the Sec complex"/>
    <property type="evidence" value="ECO:0007669"/>
    <property type="project" value="UniProtKB-UniRule"/>
</dbReference>
<dbReference type="Proteomes" id="UP000179118">
    <property type="component" value="Unassembled WGS sequence"/>
</dbReference>
<dbReference type="NCBIfam" id="TIGR00967">
    <property type="entry name" value="3a0501s007"/>
    <property type="match status" value="1"/>
</dbReference>
<feature type="transmembrane region" description="Helical" evidence="10">
    <location>
        <begin position="308"/>
        <end position="328"/>
    </location>
</feature>
<dbReference type="GO" id="GO:0005886">
    <property type="term" value="C:plasma membrane"/>
    <property type="evidence" value="ECO:0007669"/>
    <property type="project" value="UniProtKB-SubCell"/>
</dbReference>
<dbReference type="InterPro" id="IPR002208">
    <property type="entry name" value="SecY/SEC61-alpha"/>
</dbReference>
<dbReference type="PROSITE" id="PS00755">
    <property type="entry name" value="SECY_1"/>
    <property type="match status" value="1"/>
</dbReference>
<feature type="transmembrane region" description="Helical" evidence="10">
    <location>
        <begin position="180"/>
        <end position="201"/>
    </location>
</feature>
<evidence type="ECO:0000256" key="13">
    <source>
        <dbReference type="RuleBase" id="RU004349"/>
    </source>
</evidence>
<keyword evidence="6 10" id="KW-1133">Transmembrane helix</keyword>
<dbReference type="Pfam" id="PF00344">
    <property type="entry name" value="SecY"/>
    <property type="match status" value="1"/>
</dbReference>
<feature type="transmembrane region" description="Helical" evidence="10">
    <location>
        <begin position="390"/>
        <end position="411"/>
    </location>
</feature>
<evidence type="ECO:0000256" key="2">
    <source>
        <dbReference type="ARBA" id="ARBA00005751"/>
    </source>
</evidence>
<dbReference type="InterPro" id="IPR030659">
    <property type="entry name" value="SecY_CS"/>
</dbReference>
<dbReference type="InterPro" id="IPR026593">
    <property type="entry name" value="SecY"/>
</dbReference>
<dbReference type="HAMAP" id="MF_01465">
    <property type="entry name" value="SecY"/>
    <property type="match status" value="1"/>
</dbReference>
<feature type="transmembrane region" description="Helical" evidence="10">
    <location>
        <begin position="119"/>
        <end position="138"/>
    </location>
</feature>
<comment type="similarity">
    <text evidence="2 10 13">Belongs to the SecY/SEC61-alpha family.</text>
</comment>
<feature type="transmembrane region" description="Helical" evidence="10">
    <location>
        <begin position="63"/>
        <end position="91"/>
    </location>
</feature>
<evidence type="ECO:0000313" key="15">
    <source>
        <dbReference type="Proteomes" id="UP000179118"/>
    </source>
</evidence>
<evidence type="ECO:0000256" key="3">
    <source>
        <dbReference type="ARBA" id="ARBA00022448"/>
    </source>
</evidence>
<dbReference type="FunFam" id="1.10.3370.10:FF:000001">
    <property type="entry name" value="Preprotein translocase subunit SecY"/>
    <property type="match status" value="1"/>
</dbReference>
<comment type="subcellular location">
    <subcellularLocation>
        <location evidence="10">Cell membrane</location>
        <topology evidence="10">Multi-pass membrane protein</topology>
    </subcellularLocation>
    <subcellularLocation>
        <location evidence="1 12">Membrane</location>
        <topology evidence="1 12">Multi-pass membrane protein</topology>
    </subcellularLocation>
</comment>
<evidence type="ECO:0000256" key="8">
    <source>
        <dbReference type="ARBA" id="ARBA00023136"/>
    </source>
</evidence>
<keyword evidence="3 10" id="KW-0813">Transport</keyword>
<dbReference type="SUPFAM" id="SSF103491">
    <property type="entry name" value="Preprotein translocase SecY subunit"/>
    <property type="match status" value="1"/>
</dbReference>
<reference evidence="14 15" key="1">
    <citation type="journal article" date="2016" name="Nat. Commun.">
        <title>Thousands of microbial genomes shed light on interconnected biogeochemical processes in an aquifer system.</title>
        <authorList>
            <person name="Anantharaman K."/>
            <person name="Brown C.T."/>
            <person name="Hug L.A."/>
            <person name="Sharon I."/>
            <person name="Castelle C.J."/>
            <person name="Probst A.J."/>
            <person name="Thomas B.C."/>
            <person name="Singh A."/>
            <person name="Wilkins M.J."/>
            <person name="Karaoz U."/>
            <person name="Brodie E.L."/>
            <person name="Williams K.H."/>
            <person name="Hubbard S.S."/>
            <person name="Banfield J.F."/>
        </authorList>
    </citation>
    <scope>NUCLEOTIDE SEQUENCE [LARGE SCALE GENOMIC DNA]</scope>
</reference>
<feature type="transmembrane region" description="Helical" evidence="10">
    <location>
        <begin position="263"/>
        <end position="288"/>
    </location>
</feature>
<dbReference type="Gene3D" id="1.10.3370.10">
    <property type="entry name" value="SecY subunit domain"/>
    <property type="match status" value="1"/>
</dbReference>
<dbReference type="PANTHER" id="PTHR10906">
    <property type="entry name" value="SECY/SEC61-ALPHA FAMILY MEMBER"/>
    <property type="match status" value="1"/>
</dbReference>